<gene>
    <name evidence="2" type="ORF">ANN_08657</name>
</gene>
<comment type="caution">
    <text evidence="2">The sequence shown here is derived from an EMBL/GenBank/DDBJ whole genome shotgun (WGS) entry which is preliminary data.</text>
</comment>
<accession>A0ABQ8T219</accession>
<proteinExistence type="predicted"/>
<keyword evidence="3" id="KW-1185">Reference proteome</keyword>
<protein>
    <recommendedName>
        <fullName evidence="1">DUF4780 domain-containing protein</fullName>
    </recommendedName>
</protein>
<dbReference type="InterPro" id="IPR031961">
    <property type="entry name" value="DUF4780"/>
</dbReference>
<evidence type="ECO:0000313" key="3">
    <source>
        <dbReference type="Proteomes" id="UP001148838"/>
    </source>
</evidence>
<dbReference type="Pfam" id="PF16012">
    <property type="entry name" value="DUF4780"/>
    <property type="match status" value="1"/>
</dbReference>
<evidence type="ECO:0000313" key="2">
    <source>
        <dbReference type="EMBL" id="KAJ4440516.1"/>
    </source>
</evidence>
<dbReference type="EMBL" id="JAJSOF020000017">
    <property type="protein sequence ID" value="KAJ4440516.1"/>
    <property type="molecule type" value="Genomic_DNA"/>
</dbReference>
<organism evidence="2 3">
    <name type="scientific">Periplaneta americana</name>
    <name type="common">American cockroach</name>
    <name type="synonym">Blatta americana</name>
    <dbReference type="NCBI Taxonomy" id="6978"/>
    <lineage>
        <taxon>Eukaryota</taxon>
        <taxon>Metazoa</taxon>
        <taxon>Ecdysozoa</taxon>
        <taxon>Arthropoda</taxon>
        <taxon>Hexapoda</taxon>
        <taxon>Insecta</taxon>
        <taxon>Pterygota</taxon>
        <taxon>Neoptera</taxon>
        <taxon>Polyneoptera</taxon>
        <taxon>Dictyoptera</taxon>
        <taxon>Blattodea</taxon>
        <taxon>Blattoidea</taxon>
        <taxon>Blattidae</taxon>
        <taxon>Blattinae</taxon>
        <taxon>Periplaneta</taxon>
    </lineage>
</organism>
<reference evidence="2 3" key="1">
    <citation type="journal article" date="2022" name="Allergy">
        <title>Genome assembly and annotation of Periplaneta americana reveal a comprehensive cockroach allergen profile.</title>
        <authorList>
            <person name="Wang L."/>
            <person name="Xiong Q."/>
            <person name="Saelim N."/>
            <person name="Wang L."/>
            <person name="Nong W."/>
            <person name="Wan A.T."/>
            <person name="Shi M."/>
            <person name="Liu X."/>
            <person name="Cao Q."/>
            <person name="Hui J.H.L."/>
            <person name="Sookrung N."/>
            <person name="Leung T.F."/>
            <person name="Tungtrongchitr A."/>
            <person name="Tsui S.K.W."/>
        </authorList>
    </citation>
    <scope>NUCLEOTIDE SEQUENCE [LARGE SCALE GENOMIC DNA]</scope>
    <source>
        <strain evidence="2">PWHHKU_190912</strain>
    </source>
</reference>
<dbReference type="Proteomes" id="UP001148838">
    <property type="component" value="Unassembled WGS sequence"/>
</dbReference>
<feature type="domain" description="DUF4780" evidence="1">
    <location>
        <begin position="90"/>
        <end position="173"/>
    </location>
</feature>
<evidence type="ECO:0000259" key="1">
    <source>
        <dbReference type="Pfam" id="PF16012"/>
    </source>
</evidence>
<sequence>MSVVCGGKRVIFSNDCEHDIPPLAKVKPVKRDRGTKLGVSYREALASYKMAIIGVSYPDDKLVVKDVKHIQMAILREIDEGHLNGVKIRDNFVLKVVEAKDFAKPFKVAFMIWDLTTGDPKVFFKCIQLLNQGLCTEHWKVVHRQTDSTRQCLIMMIDQESAAKIKDNGLTAFTGMDRGPFKIIFDPSKKAAEEEEEAAV</sequence>
<name>A0ABQ8T219_PERAM</name>